<evidence type="ECO:0000313" key="2">
    <source>
        <dbReference type="Proteomes" id="UP000740926"/>
    </source>
</evidence>
<reference evidence="1 2" key="1">
    <citation type="journal article" date="2020" name="Microb. Genom.">
        <title>Genetic diversity of clinical and environmental Mucorales isolates obtained from an investigation of mucormycosis cases among solid organ transplant recipients.</title>
        <authorList>
            <person name="Nguyen M.H."/>
            <person name="Kaul D."/>
            <person name="Muto C."/>
            <person name="Cheng S.J."/>
            <person name="Richter R.A."/>
            <person name="Bruno V.M."/>
            <person name="Liu G."/>
            <person name="Beyhan S."/>
            <person name="Sundermann A.J."/>
            <person name="Mounaud S."/>
            <person name="Pasculle A.W."/>
            <person name="Nierman W.C."/>
            <person name="Driscoll E."/>
            <person name="Cumbie R."/>
            <person name="Clancy C.J."/>
            <person name="Dupont C.L."/>
        </authorList>
    </citation>
    <scope>NUCLEOTIDE SEQUENCE [LARGE SCALE GENOMIC DNA]</scope>
    <source>
        <strain evidence="1 2">GL24</strain>
    </source>
</reference>
<sequence>MVVNPHQAVVNRIAEHQLCHLDLALCQAAFMAWYLHRYDRRSHGVRGSNHTIDIKNRCIIDPGQQGAFATTAHGAGWTQLRAHHRHALAG</sequence>
<organism evidence="1 2">
    <name type="scientific">Rhizopus delemar</name>
    <dbReference type="NCBI Taxonomy" id="936053"/>
    <lineage>
        <taxon>Eukaryota</taxon>
        <taxon>Fungi</taxon>
        <taxon>Fungi incertae sedis</taxon>
        <taxon>Mucoromycota</taxon>
        <taxon>Mucoromycotina</taxon>
        <taxon>Mucoromycetes</taxon>
        <taxon>Mucorales</taxon>
        <taxon>Mucorineae</taxon>
        <taxon>Rhizopodaceae</taxon>
        <taxon>Rhizopus</taxon>
    </lineage>
</organism>
<accession>A0A9P7BZX3</accession>
<proteinExistence type="predicted"/>
<gene>
    <name evidence="1" type="ORF">G6F50_017318</name>
</gene>
<dbReference type="AlphaFoldDB" id="A0A9P7BZX3"/>
<keyword evidence="2" id="KW-1185">Reference proteome</keyword>
<dbReference type="Proteomes" id="UP000740926">
    <property type="component" value="Unassembled WGS sequence"/>
</dbReference>
<protein>
    <submittedName>
        <fullName evidence="1">Uncharacterized protein</fullName>
    </submittedName>
</protein>
<name>A0A9P7BZX3_9FUNG</name>
<comment type="caution">
    <text evidence="1">The sequence shown here is derived from an EMBL/GenBank/DDBJ whole genome shotgun (WGS) entry which is preliminary data.</text>
</comment>
<dbReference type="EMBL" id="JAANIU010012496">
    <property type="protein sequence ID" value="KAG1530439.1"/>
    <property type="molecule type" value="Genomic_DNA"/>
</dbReference>
<evidence type="ECO:0000313" key="1">
    <source>
        <dbReference type="EMBL" id="KAG1530439.1"/>
    </source>
</evidence>